<dbReference type="Gene3D" id="3.30.70.20">
    <property type="match status" value="2"/>
</dbReference>
<reference evidence="6 7" key="1">
    <citation type="submission" date="2019-11" db="EMBL/GenBank/DDBJ databases">
        <title>Eggerthellaceae novel genus isolated from the rectal contents of marmort.</title>
        <authorList>
            <person name="Zhang G."/>
        </authorList>
    </citation>
    <scope>NUCLEOTIDE SEQUENCE [LARGE SCALE GENOMIC DNA]</scope>
    <source>
        <strain evidence="7">zg-886</strain>
    </source>
</reference>
<evidence type="ECO:0000256" key="2">
    <source>
        <dbReference type="ARBA" id="ARBA00022723"/>
    </source>
</evidence>
<evidence type="ECO:0000259" key="5">
    <source>
        <dbReference type="PROSITE" id="PS51379"/>
    </source>
</evidence>
<dbReference type="PROSITE" id="PS00198">
    <property type="entry name" value="4FE4S_FER_1"/>
    <property type="match status" value="1"/>
</dbReference>
<keyword evidence="2" id="KW-0479">Metal-binding</keyword>
<dbReference type="PROSITE" id="PS51379">
    <property type="entry name" value="4FE4S_FER_2"/>
    <property type="match status" value="3"/>
</dbReference>
<comment type="caution">
    <text evidence="6">The sequence shown here is derived from an EMBL/GenBank/DDBJ whole genome shotgun (WGS) entry which is preliminary data.</text>
</comment>
<evidence type="ECO:0000256" key="3">
    <source>
        <dbReference type="ARBA" id="ARBA00023004"/>
    </source>
</evidence>
<dbReference type="SUPFAM" id="SSF54862">
    <property type="entry name" value="4Fe-4S ferredoxins"/>
    <property type="match status" value="2"/>
</dbReference>
<keyword evidence="4" id="KW-0411">Iron-sulfur</keyword>
<evidence type="ECO:0000313" key="6">
    <source>
        <dbReference type="EMBL" id="NHM14780.1"/>
    </source>
</evidence>
<proteinExistence type="predicted"/>
<evidence type="ECO:0000256" key="1">
    <source>
        <dbReference type="ARBA" id="ARBA00022485"/>
    </source>
</evidence>
<dbReference type="InterPro" id="IPR050572">
    <property type="entry name" value="Fe-S_Ferredoxin"/>
</dbReference>
<dbReference type="Proteomes" id="UP000636394">
    <property type="component" value="Unassembled WGS sequence"/>
</dbReference>
<name>A0ABX0IJP2_9ACTN</name>
<dbReference type="RefSeq" id="WP_166340178.1">
    <property type="nucleotide sequence ID" value="NZ_WPCR01000011.1"/>
</dbReference>
<sequence>MPNVMDIVEVAKALETKAVLVVDDRCTVVRNRHSTCTKCADACLADAVFAEKNKLYFDAEACIKCGACTTVCPCEALVPLAPLDEVVAEEAPLTMEAAGGTAVFACARIASKRVGDPTKYVEVPCLARMDEASIVEAAARGASEIVLVDGNCRTCKYRFTSSGTDVTAQTAAQLIAAQGSPAQVRRASEFPECAVMQDYHSYLQESRRDFFAGTGARARDAAVKSVETLVFKKSDNQVLAALRERMALTEDGTLPQFDPQRHMRILDAMDAIGPSVEPYVDTRVFGSVEIDTEKCKACKMCTVFCTTGALHKTDLAPEDGVGSFLEFSAAECVQCRLCEDSCLNKCLHVNSRVSTDELFDFEPRLIHLPDPPRRPGTLNHLGRKKR</sequence>
<dbReference type="InterPro" id="IPR017896">
    <property type="entry name" value="4Fe4S_Fe-S-bd"/>
</dbReference>
<evidence type="ECO:0000256" key="4">
    <source>
        <dbReference type="ARBA" id="ARBA00023014"/>
    </source>
</evidence>
<dbReference type="EMBL" id="WPCR01000011">
    <property type="protein sequence ID" value="NHM14780.1"/>
    <property type="molecule type" value="Genomic_DNA"/>
</dbReference>
<feature type="domain" description="4Fe-4S ferredoxin-type" evidence="5">
    <location>
        <begin position="323"/>
        <end position="352"/>
    </location>
</feature>
<keyword evidence="7" id="KW-1185">Reference proteome</keyword>
<feature type="domain" description="4Fe-4S ferredoxin-type" evidence="5">
    <location>
        <begin position="53"/>
        <end position="82"/>
    </location>
</feature>
<gene>
    <name evidence="6" type="ORF">GMI68_08425</name>
</gene>
<keyword evidence="3" id="KW-0408">Iron</keyword>
<feature type="domain" description="4Fe-4S ferredoxin-type" evidence="5">
    <location>
        <begin position="286"/>
        <end position="315"/>
    </location>
</feature>
<dbReference type="Pfam" id="PF00037">
    <property type="entry name" value="Fer4"/>
    <property type="match status" value="1"/>
</dbReference>
<keyword evidence="1" id="KW-0004">4Fe-4S</keyword>
<dbReference type="PANTHER" id="PTHR43687:SF4">
    <property type="entry name" value="BLR5484 PROTEIN"/>
    <property type="match status" value="1"/>
</dbReference>
<evidence type="ECO:0000313" key="7">
    <source>
        <dbReference type="Proteomes" id="UP000636394"/>
    </source>
</evidence>
<dbReference type="InterPro" id="IPR017900">
    <property type="entry name" value="4Fe4S_Fe_S_CS"/>
</dbReference>
<dbReference type="PANTHER" id="PTHR43687">
    <property type="entry name" value="ADENYLYLSULFATE REDUCTASE, BETA SUBUNIT"/>
    <property type="match status" value="1"/>
</dbReference>
<organism evidence="6 7">
    <name type="scientific">Xiamenia xianingshaonis</name>
    <dbReference type="NCBI Taxonomy" id="2682776"/>
    <lineage>
        <taxon>Bacteria</taxon>
        <taxon>Bacillati</taxon>
        <taxon>Actinomycetota</taxon>
        <taxon>Coriobacteriia</taxon>
        <taxon>Eggerthellales</taxon>
        <taxon>Eggerthellaceae</taxon>
        <taxon>Xiamenia</taxon>
    </lineage>
</organism>
<accession>A0ABX0IJP2</accession>
<protein>
    <submittedName>
        <fullName evidence="6">4Fe-4S ferredoxin</fullName>
    </submittedName>
</protein>